<dbReference type="EMBL" id="FOGT01000001">
    <property type="protein sequence ID" value="SER44811.1"/>
    <property type="molecule type" value="Genomic_DNA"/>
</dbReference>
<feature type="transmembrane region" description="Helical" evidence="10">
    <location>
        <begin position="162"/>
        <end position="179"/>
    </location>
</feature>
<evidence type="ECO:0000256" key="8">
    <source>
        <dbReference type="ARBA" id="ARBA00023209"/>
    </source>
</evidence>
<keyword evidence="7 10" id="KW-0472">Membrane</keyword>
<protein>
    <recommendedName>
        <fullName evidence="10">Glycerol-3-phosphate acyltransferase</fullName>
    </recommendedName>
    <alternativeName>
        <fullName evidence="10">Acyl-PO4 G3P acyltransferase</fullName>
    </alternativeName>
    <alternativeName>
        <fullName evidence="10">Acyl-phosphate--glycerol-3-phosphate acyltransferase</fullName>
    </alternativeName>
    <alternativeName>
        <fullName evidence="10">G3P acyltransferase</fullName>
        <shortName evidence="10">GPAT</shortName>
        <ecNumber evidence="10">2.3.1.275</ecNumber>
    </alternativeName>
    <alternativeName>
        <fullName evidence="10">Lysophosphatidic acid synthase</fullName>
        <shortName evidence="10">LPA synthase</shortName>
    </alternativeName>
</protein>
<evidence type="ECO:0000313" key="11">
    <source>
        <dbReference type="EMBL" id="SER44811.1"/>
    </source>
</evidence>
<comment type="pathway">
    <text evidence="10">Lipid metabolism; phospholipid metabolism.</text>
</comment>
<keyword evidence="1 10" id="KW-1003">Cell membrane</keyword>
<dbReference type="UniPathway" id="UPA00085"/>
<dbReference type="NCBIfam" id="TIGR00023">
    <property type="entry name" value="glycerol-3-phosphate 1-O-acyltransferase PlsY"/>
    <property type="match status" value="1"/>
</dbReference>
<keyword evidence="11" id="KW-0012">Acyltransferase</keyword>
<dbReference type="GO" id="GO:0043772">
    <property type="term" value="F:acyl-phosphate glycerol-3-phosphate acyltransferase activity"/>
    <property type="evidence" value="ECO:0007669"/>
    <property type="project" value="UniProtKB-UniRule"/>
</dbReference>
<keyword evidence="3 10" id="KW-0808">Transferase</keyword>
<dbReference type="SMART" id="SM01207">
    <property type="entry name" value="G3P_acyltransf"/>
    <property type="match status" value="1"/>
</dbReference>
<feature type="transmembrane region" description="Helical" evidence="10">
    <location>
        <begin position="68"/>
        <end position="90"/>
    </location>
</feature>
<organism evidence="11 12">
    <name type="scientific">Salipaludibacillus aurantiacus</name>
    <dbReference type="NCBI Taxonomy" id="1601833"/>
    <lineage>
        <taxon>Bacteria</taxon>
        <taxon>Bacillati</taxon>
        <taxon>Bacillota</taxon>
        <taxon>Bacilli</taxon>
        <taxon>Bacillales</taxon>
        <taxon>Bacillaceae</taxon>
    </lineage>
</organism>
<evidence type="ECO:0000256" key="9">
    <source>
        <dbReference type="ARBA" id="ARBA00023264"/>
    </source>
</evidence>
<keyword evidence="4 10" id="KW-0812">Transmembrane</keyword>
<evidence type="ECO:0000256" key="1">
    <source>
        <dbReference type="ARBA" id="ARBA00022475"/>
    </source>
</evidence>
<dbReference type="STRING" id="1601833.SAMN05518684_101204"/>
<name>A0A1H9P9N0_9BACI</name>
<comment type="catalytic activity">
    <reaction evidence="10">
        <text>an acyl phosphate + sn-glycerol 3-phosphate = a 1-acyl-sn-glycero-3-phosphate + phosphate</text>
        <dbReference type="Rhea" id="RHEA:34075"/>
        <dbReference type="ChEBI" id="CHEBI:43474"/>
        <dbReference type="ChEBI" id="CHEBI:57597"/>
        <dbReference type="ChEBI" id="CHEBI:57970"/>
        <dbReference type="ChEBI" id="CHEBI:59918"/>
        <dbReference type="EC" id="2.3.1.275"/>
    </reaction>
</comment>
<comment type="subcellular location">
    <subcellularLocation>
        <location evidence="10">Cell membrane</location>
        <topology evidence="10">Multi-pass membrane protein</topology>
    </subcellularLocation>
</comment>
<proteinExistence type="inferred from homology"/>
<evidence type="ECO:0000256" key="10">
    <source>
        <dbReference type="HAMAP-Rule" id="MF_01043"/>
    </source>
</evidence>
<feature type="transmembrane region" description="Helical" evidence="10">
    <location>
        <begin position="137"/>
        <end position="156"/>
    </location>
</feature>
<dbReference type="EC" id="2.3.1.275" evidence="10"/>
<dbReference type="AlphaFoldDB" id="A0A1H9P9N0"/>
<dbReference type="RefSeq" id="WP_093047145.1">
    <property type="nucleotide sequence ID" value="NZ_FOGT01000001.1"/>
</dbReference>
<comment type="similarity">
    <text evidence="10">Belongs to the PlsY family.</text>
</comment>
<evidence type="ECO:0000256" key="4">
    <source>
        <dbReference type="ARBA" id="ARBA00022692"/>
    </source>
</evidence>
<keyword evidence="2 10" id="KW-0444">Lipid biosynthesis</keyword>
<reference evidence="12" key="1">
    <citation type="submission" date="2016-10" db="EMBL/GenBank/DDBJ databases">
        <authorList>
            <person name="Varghese N."/>
            <person name="Submissions S."/>
        </authorList>
    </citation>
    <scope>NUCLEOTIDE SEQUENCE [LARGE SCALE GENOMIC DNA]</scope>
    <source>
        <strain evidence="12">S9</strain>
    </source>
</reference>
<keyword evidence="6 10" id="KW-0443">Lipid metabolism</keyword>
<keyword evidence="5 10" id="KW-1133">Transmembrane helix</keyword>
<keyword evidence="12" id="KW-1185">Reference proteome</keyword>
<keyword evidence="9 10" id="KW-1208">Phospholipid metabolism</keyword>
<dbReference type="PANTHER" id="PTHR30309:SF0">
    <property type="entry name" value="GLYCEROL-3-PHOSPHATE ACYLTRANSFERASE-RELATED"/>
    <property type="match status" value="1"/>
</dbReference>
<evidence type="ECO:0000313" key="12">
    <source>
        <dbReference type="Proteomes" id="UP000198571"/>
    </source>
</evidence>
<evidence type="ECO:0000256" key="3">
    <source>
        <dbReference type="ARBA" id="ARBA00022679"/>
    </source>
</evidence>
<dbReference type="PANTHER" id="PTHR30309">
    <property type="entry name" value="INNER MEMBRANE PROTEIN YGIH"/>
    <property type="match status" value="1"/>
</dbReference>
<dbReference type="GO" id="GO:0008654">
    <property type="term" value="P:phospholipid biosynthetic process"/>
    <property type="evidence" value="ECO:0007669"/>
    <property type="project" value="UniProtKB-UniRule"/>
</dbReference>
<comment type="subunit">
    <text evidence="10">Probably interacts with PlsX.</text>
</comment>
<evidence type="ECO:0000256" key="5">
    <source>
        <dbReference type="ARBA" id="ARBA00022989"/>
    </source>
</evidence>
<evidence type="ECO:0000256" key="6">
    <source>
        <dbReference type="ARBA" id="ARBA00023098"/>
    </source>
</evidence>
<dbReference type="Proteomes" id="UP000198571">
    <property type="component" value="Unassembled WGS sequence"/>
</dbReference>
<evidence type="ECO:0000256" key="2">
    <source>
        <dbReference type="ARBA" id="ARBA00022516"/>
    </source>
</evidence>
<dbReference type="Pfam" id="PF02660">
    <property type="entry name" value="G3P_acyltransf"/>
    <property type="match status" value="1"/>
</dbReference>
<gene>
    <name evidence="10" type="primary">plsY</name>
    <name evidence="11" type="ORF">SAMN05518684_101204</name>
</gene>
<evidence type="ECO:0000256" key="7">
    <source>
        <dbReference type="ARBA" id="ARBA00023136"/>
    </source>
</evidence>
<accession>A0A1H9P9N0</accession>
<comment type="function">
    <text evidence="10">Catalyzes the transfer of an acyl group from acyl-phosphate (acyl-PO(4)) to glycerol-3-phosphate (G3P) to form lysophosphatidic acid (LPA). This enzyme utilizes acyl-phosphate as fatty acyl donor, but not acyl-CoA or acyl-ACP.</text>
</comment>
<dbReference type="HAMAP" id="MF_01043">
    <property type="entry name" value="PlsY"/>
    <property type="match status" value="1"/>
</dbReference>
<sequence>MSVIAIILSYLTGAVSFSYVIGKRYKNLDIREHGSGNAGATNTLRVMGVAPAITVLLLDCGKGIASVWIGYLLSGGDPLIAAFCGLAAILGHNWPVYYGFRGGKGVATTIGVLATLVFTAALISGIVAILAIIFTRFVSLGSLLFVAGTTLTTSVFFQHFGYPVYFIYFLLVITGLSFWKHRTNIQRLIKGTESKLGEKSPAN</sequence>
<feature type="transmembrane region" description="Helical" evidence="10">
    <location>
        <begin position="110"/>
        <end position="130"/>
    </location>
</feature>
<keyword evidence="8 10" id="KW-0594">Phospholipid biosynthesis</keyword>
<dbReference type="OrthoDB" id="9777124at2"/>
<dbReference type="GO" id="GO:0005886">
    <property type="term" value="C:plasma membrane"/>
    <property type="evidence" value="ECO:0007669"/>
    <property type="project" value="UniProtKB-SubCell"/>
</dbReference>
<dbReference type="InterPro" id="IPR003811">
    <property type="entry name" value="G3P_acylTferase_PlsY"/>
</dbReference>